<dbReference type="GO" id="GO:0004252">
    <property type="term" value="F:serine-type endopeptidase activity"/>
    <property type="evidence" value="ECO:0007669"/>
    <property type="project" value="InterPro"/>
</dbReference>
<comment type="caution">
    <text evidence="3">The sequence shown here is derived from an EMBL/GenBank/DDBJ whole genome shotgun (WGS) entry which is preliminary data.</text>
</comment>
<dbReference type="Gene3D" id="2.40.10.10">
    <property type="entry name" value="Trypsin-like serine proteases"/>
    <property type="match status" value="2"/>
</dbReference>
<gene>
    <name evidence="3" type="ORF">SCH01S_49_00140</name>
</gene>
<dbReference type="InterPro" id="IPR009003">
    <property type="entry name" value="Peptidase_S1_PA"/>
</dbReference>
<dbReference type="Proteomes" id="UP000033202">
    <property type="component" value="Unassembled WGS sequence"/>
</dbReference>
<evidence type="ECO:0000313" key="4">
    <source>
        <dbReference type="Proteomes" id="UP000033202"/>
    </source>
</evidence>
<dbReference type="InterPro" id="IPR001254">
    <property type="entry name" value="Trypsin_dom"/>
</dbReference>
<dbReference type="PANTHER" id="PTHR15462:SF8">
    <property type="entry name" value="SERINE PROTEASE"/>
    <property type="match status" value="1"/>
</dbReference>
<evidence type="ECO:0000259" key="2">
    <source>
        <dbReference type="Pfam" id="PF00089"/>
    </source>
</evidence>
<evidence type="ECO:0000256" key="1">
    <source>
        <dbReference type="ARBA" id="ARBA00022729"/>
    </source>
</evidence>
<name>A0A0E9MTY3_9SPHN</name>
<keyword evidence="1" id="KW-0732">Signal</keyword>
<dbReference type="InterPro" id="IPR043504">
    <property type="entry name" value="Peptidase_S1_PA_chymotrypsin"/>
</dbReference>
<dbReference type="PANTHER" id="PTHR15462">
    <property type="entry name" value="SERINE PROTEASE"/>
    <property type="match status" value="1"/>
</dbReference>
<dbReference type="OrthoDB" id="267336at2"/>
<protein>
    <recommendedName>
        <fullName evidence="2">Peptidase S1 domain-containing protein</fullName>
    </recommendedName>
</protein>
<keyword evidence="4" id="KW-1185">Reference proteome</keyword>
<dbReference type="SUPFAM" id="SSF50494">
    <property type="entry name" value="Trypsin-like serine proteases"/>
    <property type="match status" value="1"/>
</dbReference>
<dbReference type="Pfam" id="PF00089">
    <property type="entry name" value="Trypsin"/>
    <property type="match status" value="1"/>
</dbReference>
<feature type="domain" description="Peptidase S1" evidence="2">
    <location>
        <begin position="78"/>
        <end position="263"/>
    </location>
</feature>
<sequence length="281" mass="29741">MAEMLVDKVLEPCHAKDPLVGHPPADQAIFGRPERGHAVHRGAAGKSMQTYDIIIGHPLHAVPNSEAYPFSAIALLAIEFESGAKGQGTGWFFSPSRIATAAHNLYHPRAGRAKTMLIRAGWTGSGELDQLAVSSCLVAPNWVGHWNEDDDWAIIATDHPGRAGVGWFGYQAFDGGYPPGLLLNVSGYPADTYGAAAELAPAQLVGAGAQYMDSGYLASATPTAIVYTISTGEGMSGSPVFVTLGNSRYAIGIHTQGLVTTNAGRRIDNQLEATLNAYWSH</sequence>
<dbReference type="EMBL" id="BBWU01000049">
    <property type="protein sequence ID" value="GAO40600.1"/>
    <property type="molecule type" value="Genomic_DNA"/>
</dbReference>
<organism evidence="3 4">
    <name type="scientific">Sphingomonas changbaiensis NBRC 104936</name>
    <dbReference type="NCBI Taxonomy" id="1219043"/>
    <lineage>
        <taxon>Bacteria</taxon>
        <taxon>Pseudomonadati</taxon>
        <taxon>Pseudomonadota</taxon>
        <taxon>Alphaproteobacteria</taxon>
        <taxon>Sphingomonadales</taxon>
        <taxon>Sphingomonadaceae</taxon>
        <taxon>Sphingomonas</taxon>
    </lineage>
</organism>
<evidence type="ECO:0000313" key="3">
    <source>
        <dbReference type="EMBL" id="GAO40600.1"/>
    </source>
</evidence>
<dbReference type="RefSeq" id="WP_046349394.1">
    <property type="nucleotide sequence ID" value="NZ_BBWU01000049.1"/>
</dbReference>
<dbReference type="InterPro" id="IPR050966">
    <property type="entry name" value="Glutamyl_endopeptidase"/>
</dbReference>
<accession>A0A0E9MTY3</accession>
<dbReference type="GO" id="GO:0006508">
    <property type="term" value="P:proteolysis"/>
    <property type="evidence" value="ECO:0007669"/>
    <property type="project" value="InterPro"/>
</dbReference>
<dbReference type="STRING" id="1219043.SCH01S_49_00140"/>
<proteinExistence type="predicted"/>
<reference evidence="3 4" key="1">
    <citation type="submission" date="2015-04" db="EMBL/GenBank/DDBJ databases">
        <title>Whole genome shotgun sequence of Sphingomonas changbaiensis NBRC 104936.</title>
        <authorList>
            <person name="Katano-Makiyama Y."/>
            <person name="Hosoyama A."/>
            <person name="Hashimoto M."/>
            <person name="Noguchi M."/>
            <person name="Tsuchikane K."/>
            <person name="Ohji S."/>
            <person name="Yamazoe A."/>
            <person name="Ichikawa N."/>
            <person name="Kimura A."/>
            <person name="Fujita N."/>
        </authorList>
    </citation>
    <scope>NUCLEOTIDE SEQUENCE [LARGE SCALE GENOMIC DNA]</scope>
    <source>
        <strain evidence="3 4">NBRC 104936</strain>
    </source>
</reference>
<dbReference type="AlphaFoldDB" id="A0A0E9MTY3"/>